<gene>
    <name evidence="2" type="ORF">B0I24_10653</name>
    <name evidence="3" type="ORF">CWE07_07980</name>
</gene>
<reference evidence="2 4" key="2">
    <citation type="submission" date="2018-06" db="EMBL/GenBank/DDBJ databases">
        <title>Genomic Encyclopedia of Type Strains, Phase III (KMG-III): the genomes of soil and plant-associated and newly described type strains.</title>
        <authorList>
            <person name="Whitman W."/>
        </authorList>
    </citation>
    <scope>NUCLEOTIDE SEQUENCE [LARGE SCALE GENOMIC DNA]</scope>
    <source>
        <strain evidence="2 4">CGMCC 1.15366</strain>
    </source>
</reference>
<sequence length="399" mass="44252">MARSIKWLVGLAVIVGITYVALVAITGSKMRDIASQQLEAYQQQNPEVDVDLTWHDTSFWRSEGVVSFSMDIEDEQVAFTHTMNLRHGALRASVTGEITGIVGEFDVNQRLFEGQAITLDGRVGLGGLSLTYHVPEVNFDDQNIGLQYRVAAFDVDVVLRDSDQHSQLTIDWIEMLLGAPDTGVDANQKLRFENVQMRSHTDVGDDGLFDASTARFSIDHIYYTDAAEPVVSMRDFSSDIDMQRNGDYVAGTANLMVNEYDAYGVTGVFELETSTSELSFSAFRTWQENSKDPDAINDFLVNLQQQQSALNIDNLRLTMGQMGNLVANGSFTLREDLDFSTGFDPEADDNIFQGNLIVEDLPVLLLMPLSGLVSGELPWVVELREGNMLVNGEPLDLPQ</sequence>
<dbReference type="EMBL" id="PIPK01000006">
    <property type="protein sequence ID" value="RUO24601.1"/>
    <property type="molecule type" value="Genomic_DNA"/>
</dbReference>
<comment type="caution">
    <text evidence="2">The sequence shown here is derived from an EMBL/GenBank/DDBJ whole genome shotgun (WGS) entry which is preliminary data.</text>
</comment>
<dbReference type="OrthoDB" id="6397435at2"/>
<evidence type="ECO:0000256" key="1">
    <source>
        <dbReference type="SAM" id="Phobius"/>
    </source>
</evidence>
<proteinExistence type="predicted"/>
<evidence type="ECO:0000313" key="5">
    <source>
        <dbReference type="Proteomes" id="UP000287865"/>
    </source>
</evidence>
<protein>
    <submittedName>
        <fullName evidence="2">Uncharacterized protein DUF945</fullName>
    </submittedName>
</protein>
<dbReference type="EMBL" id="QLMD01000006">
    <property type="protein sequence ID" value="RAJ96990.1"/>
    <property type="molecule type" value="Genomic_DNA"/>
</dbReference>
<evidence type="ECO:0000313" key="3">
    <source>
        <dbReference type="EMBL" id="RUO24601.1"/>
    </source>
</evidence>
<keyword evidence="1" id="KW-1133">Transmembrane helix</keyword>
<keyword evidence="1" id="KW-0472">Membrane</keyword>
<evidence type="ECO:0000313" key="2">
    <source>
        <dbReference type="EMBL" id="RAJ96990.1"/>
    </source>
</evidence>
<keyword evidence="1" id="KW-0812">Transmembrane</keyword>
<dbReference type="Proteomes" id="UP000249203">
    <property type="component" value="Unassembled WGS sequence"/>
</dbReference>
<accession>A0A327WWX8</accession>
<dbReference type="Proteomes" id="UP000287865">
    <property type="component" value="Unassembled WGS sequence"/>
</dbReference>
<dbReference type="InterPro" id="IPR010352">
    <property type="entry name" value="DUF945"/>
</dbReference>
<dbReference type="Pfam" id="PF06097">
    <property type="entry name" value="DUF945"/>
    <property type="match status" value="1"/>
</dbReference>
<feature type="transmembrane region" description="Helical" evidence="1">
    <location>
        <begin position="7"/>
        <end position="27"/>
    </location>
</feature>
<evidence type="ECO:0000313" key="4">
    <source>
        <dbReference type="Proteomes" id="UP000249203"/>
    </source>
</evidence>
<organism evidence="2 4">
    <name type="scientific">Aliidiomarina maris</name>
    <dbReference type="NCBI Taxonomy" id="531312"/>
    <lineage>
        <taxon>Bacteria</taxon>
        <taxon>Pseudomonadati</taxon>
        <taxon>Pseudomonadota</taxon>
        <taxon>Gammaproteobacteria</taxon>
        <taxon>Alteromonadales</taxon>
        <taxon>Idiomarinaceae</taxon>
        <taxon>Aliidiomarina</taxon>
    </lineage>
</organism>
<dbReference type="AlphaFoldDB" id="A0A327WWX8"/>
<keyword evidence="5" id="KW-1185">Reference proteome</keyword>
<name>A0A327WWX8_9GAMM</name>
<reference evidence="3 5" key="1">
    <citation type="journal article" date="2018" name="Front. Microbiol.">
        <title>Genome-Based Analysis Reveals the Taxonomy and Diversity of the Family Idiomarinaceae.</title>
        <authorList>
            <person name="Liu Y."/>
            <person name="Lai Q."/>
            <person name="Shao Z."/>
        </authorList>
    </citation>
    <scope>NUCLEOTIDE SEQUENCE [LARGE SCALE GENOMIC DNA]</scope>
    <source>
        <strain evidence="3 5">CF12-14</strain>
    </source>
</reference>
<dbReference type="RefSeq" id="WP_111569365.1">
    <property type="nucleotide sequence ID" value="NZ_PIPK01000006.1"/>
</dbReference>